<gene>
    <name evidence="2" type="ORF">ACT17_22655</name>
</gene>
<dbReference type="OrthoDB" id="4638237at2"/>
<dbReference type="RefSeq" id="WP_048896164.1">
    <property type="nucleotide sequence ID" value="NZ_LFOD01000025.1"/>
</dbReference>
<dbReference type="AlphaFoldDB" id="A0A0J8U487"/>
<feature type="region of interest" description="Disordered" evidence="1">
    <location>
        <begin position="73"/>
        <end position="92"/>
    </location>
</feature>
<dbReference type="EMBL" id="LFOD01000025">
    <property type="protein sequence ID" value="KMV15907.1"/>
    <property type="molecule type" value="Genomic_DNA"/>
</dbReference>
<protein>
    <submittedName>
        <fullName evidence="2">Uncharacterized protein</fullName>
    </submittedName>
</protein>
<name>A0A0J8U487_9MYCO</name>
<organism evidence="2 3">
    <name type="scientific">Mycolicibacterium conceptionense</name>
    <dbReference type="NCBI Taxonomy" id="451644"/>
    <lineage>
        <taxon>Bacteria</taxon>
        <taxon>Bacillati</taxon>
        <taxon>Actinomycetota</taxon>
        <taxon>Actinomycetes</taxon>
        <taxon>Mycobacteriales</taxon>
        <taxon>Mycobacteriaceae</taxon>
        <taxon>Mycolicibacterium</taxon>
    </lineage>
</organism>
<proteinExistence type="predicted"/>
<dbReference type="PATRIC" id="fig|451644.5.peg.4675"/>
<evidence type="ECO:0000313" key="3">
    <source>
        <dbReference type="Proteomes" id="UP000037594"/>
    </source>
</evidence>
<sequence>MANELNVNADGLRMAAASSDATAAALAGTARGVPSLPQPSSAGVAAVNAALSAVQGRQSNRIADQADHLAVSGARYDTTDSDGADSITTVSV</sequence>
<accession>A0A0J8U487</accession>
<evidence type="ECO:0000256" key="1">
    <source>
        <dbReference type="SAM" id="MobiDB-lite"/>
    </source>
</evidence>
<dbReference type="Proteomes" id="UP000037594">
    <property type="component" value="Unassembled WGS sequence"/>
</dbReference>
<comment type="caution">
    <text evidence="2">The sequence shown here is derived from an EMBL/GenBank/DDBJ whole genome shotgun (WGS) entry which is preliminary data.</text>
</comment>
<reference evidence="2 3" key="1">
    <citation type="submission" date="2015-06" db="EMBL/GenBank/DDBJ databases">
        <title>Genome sequence of Mycobacterium conceptionense strain MLE.</title>
        <authorList>
            <person name="Greninger A.L."/>
            <person name="Cunningham G."/>
            <person name="Chiu C.Y."/>
            <person name="Miller S."/>
        </authorList>
    </citation>
    <scope>NUCLEOTIDE SEQUENCE [LARGE SCALE GENOMIC DNA]</scope>
    <source>
        <strain evidence="2 3">MLE</strain>
    </source>
</reference>
<evidence type="ECO:0000313" key="2">
    <source>
        <dbReference type="EMBL" id="KMV15907.1"/>
    </source>
</evidence>